<reference evidence="4" key="1">
    <citation type="submission" date="2021-01" db="EMBL/GenBank/DDBJ databases">
        <title>Modified the classification status of verrucomicrobia.</title>
        <authorList>
            <person name="Feng X."/>
        </authorList>
    </citation>
    <scope>NUCLEOTIDE SEQUENCE</scope>
    <source>
        <strain evidence="4">KCTC 22201</strain>
    </source>
</reference>
<dbReference type="PANTHER" id="PTHR33408:SF4">
    <property type="entry name" value="TRANSPOSASE DDE DOMAIN-CONTAINING PROTEIN"/>
    <property type="match status" value="1"/>
</dbReference>
<dbReference type="Proteomes" id="UP000658278">
    <property type="component" value="Unassembled WGS sequence"/>
</dbReference>
<evidence type="ECO:0000313" key="4">
    <source>
        <dbReference type="EMBL" id="MBK1828894.1"/>
    </source>
</evidence>
<dbReference type="RefSeq" id="WP_200283157.1">
    <property type="nucleotide sequence ID" value="NZ_JAENII010000020.1"/>
</dbReference>
<evidence type="ECO:0000256" key="1">
    <source>
        <dbReference type="SAM" id="MobiDB-lite"/>
    </source>
</evidence>
<dbReference type="InterPro" id="IPR047629">
    <property type="entry name" value="IS1182_transpos"/>
</dbReference>
<keyword evidence="5" id="KW-1185">Reference proteome</keyword>
<sequence length="494" mass="56004">MARFKTYDYSQGLMVPVNLDEQIEPGTFEYALHHLIEARYDDTFLAEEFANDETGRPAYPPKLLLKAILFAYSQGILSSRKIERACKHNIRFMALLCGEGPDHSTIAEFIRKLGRHVERVFVDVLTVCHEEGLLEGTHFAVDGLKLPTNAAKEWSGTFKTLKRKRDKFRQKAAALMKEHKRRDRRLAKGKTEVAGDALTPAEKLLSKAAKIDAYLADHEPRMGVSGKEVQSNLTDPESSKMHTSKGTTQGYNCQALADASHQIITTANVPEGGQDGRVLGELFEQANQQAHQAGLGADFYQGKELLADANYHSEPNLETVAAQQLDAVIPDPNHRDRDERYEGRDKHLRKVRPKDTGRFTREHFHHDEESDTYHCPKGQTLRRKPGSGSSAGGKGKFHKYEIDSDFCEICEFRSRCLSKNGKRRTLSICVEPARPHCQAMRDKVDTPEARERYSYRMGTIEPVFANLRHAKGLNRINYRGREKVAVIWKLWSIM</sequence>
<dbReference type="PANTHER" id="PTHR33408">
    <property type="entry name" value="TRANSPOSASE"/>
    <property type="match status" value="1"/>
</dbReference>
<dbReference type="AlphaFoldDB" id="A0A934RGS9"/>
<feature type="domain" description="Transposase DDE" evidence="3">
    <location>
        <begin position="375"/>
        <end position="491"/>
    </location>
</feature>
<dbReference type="Pfam" id="PF13751">
    <property type="entry name" value="DDE_Tnp_1_6"/>
    <property type="match status" value="1"/>
</dbReference>
<proteinExistence type="predicted"/>
<protein>
    <submittedName>
        <fullName evidence="4">IS1182 family transposase</fullName>
    </submittedName>
</protein>
<accession>A0A934RGS9</accession>
<feature type="region of interest" description="Disordered" evidence="1">
    <location>
        <begin position="225"/>
        <end position="247"/>
    </location>
</feature>
<comment type="caution">
    <text evidence="4">The sequence shown here is derived from an EMBL/GenBank/DDBJ whole genome shotgun (WGS) entry which is preliminary data.</text>
</comment>
<feature type="compositionally biased region" description="Basic and acidic residues" evidence="1">
    <location>
        <begin position="363"/>
        <end position="374"/>
    </location>
</feature>
<gene>
    <name evidence="4" type="ORF">JIN81_17800</name>
</gene>
<dbReference type="Pfam" id="PF05598">
    <property type="entry name" value="DUF772"/>
    <property type="match status" value="1"/>
</dbReference>
<feature type="domain" description="Transposase InsH N-terminal" evidence="2">
    <location>
        <begin position="18"/>
        <end position="111"/>
    </location>
</feature>
<organism evidence="4 5">
    <name type="scientific">Haloferula rosea</name>
    <dbReference type="NCBI Taxonomy" id="490093"/>
    <lineage>
        <taxon>Bacteria</taxon>
        <taxon>Pseudomonadati</taxon>
        <taxon>Verrucomicrobiota</taxon>
        <taxon>Verrucomicrobiia</taxon>
        <taxon>Verrucomicrobiales</taxon>
        <taxon>Verrucomicrobiaceae</taxon>
        <taxon>Haloferula</taxon>
    </lineage>
</organism>
<dbReference type="NCBIfam" id="NF033551">
    <property type="entry name" value="transpos_IS1182"/>
    <property type="match status" value="1"/>
</dbReference>
<dbReference type="InterPro" id="IPR025668">
    <property type="entry name" value="Tnp_DDE_dom"/>
</dbReference>
<dbReference type="InterPro" id="IPR008490">
    <property type="entry name" value="Transposase_InsH_N"/>
</dbReference>
<dbReference type="EMBL" id="JAENII010000020">
    <property type="protein sequence ID" value="MBK1828894.1"/>
    <property type="molecule type" value="Genomic_DNA"/>
</dbReference>
<feature type="non-terminal residue" evidence="4">
    <location>
        <position position="494"/>
    </location>
</feature>
<evidence type="ECO:0000313" key="5">
    <source>
        <dbReference type="Proteomes" id="UP000658278"/>
    </source>
</evidence>
<evidence type="ECO:0000259" key="3">
    <source>
        <dbReference type="Pfam" id="PF13751"/>
    </source>
</evidence>
<name>A0A934RGS9_9BACT</name>
<evidence type="ECO:0000259" key="2">
    <source>
        <dbReference type="Pfam" id="PF05598"/>
    </source>
</evidence>
<feature type="region of interest" description="Disordered" evidence="1">
    <location>
        <begin position="363"/>
        <end position="395"/>
    </location>
</feature>